<dbReference type="Pfam" id="PF23759">
    <property type="entry name" value="GBD_T9SS_assoc"/>
    <property type="match status" value="1"/>
</dbReference>
<dbReference type="Proteomes" id="UP000606003">
    <property type="component" value="Unassembled WGS sequence"/>
</dbReference>
<sequence length="1081" mass="110825">MLTTLQTRLKTASRWLPVALLPLLPLAASAQQLGYSPTSATNVAGTYTDLGTNGTAITTSSTDDANSAAQNIGFTFTYNGTAFTQFVLNTNGLIRLGSAAPSVANLFGVYETGQTAPGVDPVGSTNAADVNLIMPFNFDLIPGTGTAEYRVATTGTAPNRVCTIQWKNVSDKSGTARLSQYANMSFQAKLYETTNNIEFVYGPTTASTNTAISRFPSVGIKGSGSGNGQTVLANKTTGAAAWSTTAFITGVYTGTTHNFNATALPDAGRTYRFAPGTITPPANDDCAGAIALTVGTSCTNVTANNSLATASAGVPAPGATCFGTTPPTVGNDVWYTVVVPATGTVTITTSAATGSPVTDTGLLIYSGTCSALTEIGCNDAISTTNEFSSATVTGRTPGSTLYVRAFTYPGTDAGAFGICATTVAPNDASVRMVYALTKLPIPQGAPHTVSAYVTNTGTSAQTNLVVTLNVTGANTFTNTQTVASLAAGASTTVTFAPYVPTATGNNTVTVTVPADDNTGNNASSVTQVVNTSDYSYNDGTQPTSARGFGPSTTFTGAFLTKFTANTSVNVTQVRAFLVNFAGAPSPTIGKTVYAVVMNPTTGAVLGRSPDYVVTAADVAGTGYTNFTLSTPVALAAGDFLVGLAQTYQTGQTAQYFPLGTQPEVYTRAGQYFTSSATTAAAPVDVTTVANATRDFRFMLEAVTTSTSAPACTPVNNLAAGSITQTGATITFTAPAGTGGYVVTYTAAGGTPVTVTPAPTGSPITLTGLASGTTYTVSVVTSCSTGANSIPVTTTFTTLLPPATYATLPVNEGFEGTWISVGGTRDVPTNSWRNTPATGDNSWRREDDGFASANWQYQSYETPSTSNPTPPYVTRSSTGAHSARFHTFGSPIGSQGKFDLYANLSGTAGARTLTFDFINPSGTDKVDVFYSTDGGATFTTTPLLTATTNTAFTAKTVVIPSTSATTVIRFQATSDFGQDDMGIDNVRLSIISSSRNEALAATVGLYPNPAHQNFTLDVPAGSLHAATATLINSLGQTVLTQQLSLPTAGGSTKFDVSRLAAGVYSLQLKSGNDLVVKRVVVE</sequence>
<proteinExistence type="predicted"/>
<evidence type="ECO:0000313" key="3">
    <source>
        <dbReference type="EMBL" id="MBD2724425.1"/>
    </source>
</evidence>
<dbReference type="SUPFAM" id="SSF49265">
    <property type="entry name" value="Fibronectin type III"/>
    <property type="match status" value="1"/>
</dbReference>
<dbReference type="PROSITE" id="PS50853">
    <property type="entry name" value="FN3"/>
    <property type="match status" value="1"/>
</dbReference>
<dbReference type="Gene3D" id="2.60.120.260">
    <property type="entry name" value="Galactose-binding domain-like"/>
    <property type="match status" value="1"/>
</dbReference>
<name>A0ABR8JWT3_9BACT</name>
<dbReference type="InterPro" id="IPR013783">
    <property type="entry name" value="Ig-like_fold"/>
</dbReference>
<dbReference type="InterPro" id="IPR036116">
    <property type="entry name" value="FN3_sf"/>
</dbReference>
<evidence type="ECO:0000259" key="2">
    <source>
        <dbReference type="PROSITE" id="PS50853"/>
    </source>
</evidence>
<comment type="caution">
    <text evidence="3">The sequence shown here is derived from an EMBL/GenBank/DDBJ whole genome shotgun (WGS) entry which is preliminary data.</text>
</comment>
<keyword evidence="1" id="KW-0732">Signal</keyword>
<reference evidence="3 4" key="1">
    <citation type="submission" date="2020-09" db="EMBL/GenBank/DDBJ databases">
        <authorList>
            <person name="Kim M.K."/>
        </authorList>
    </citation>
    <scope>NUCLEOTIDE SEQUENCE [LARGE SCALE GENOMIC DNA]</scope>
    <source>
        <strain evidence="3 4">BT189</strain>
    </source>
</reference>
<dbReference type="CDD" id="cd00063">
    <property type="entry name" value="FN3"/>
    <property type="match status" value="1"/>
</dbReference>
<gene>
    <name evidence="3" type="ORF">IC234_20020</name>
</gene>
<dbReference type="Gene3D" id="2.60.40.10">
    <property type="entry name" value="Immunoglobulins"/>
    <property type="match status" value="2"/>
</dbReference>
<dbReference type="InterPro" id="IPR003961">
    <property type="entry name" value="FN3_dom"/>
</dbReference>
<feature type="signal peptide" evidence="1">
    <location>
        <begin position="1"/>
        <end position="30"/>
    </location>
</feature>
<evidence type="ECO:0000313" key="4">
    <source>
        <dbReference type="Proteomes" id="UP000606003"/>
    </source>
</evidence>
<evidence type="ECO:0000256" key="1">
    <source>
        <dbReference type="SAM" id="SignalP"/>
    </source>
</evidence>
<dbReference type="InterPro" id="IPR026444">
    <property type="entry name" value="Secre_tail"/>
</dbReference>
<dbReference type="Pfam" id="PF00041">
    <property type="entry name" value="fn3"/>
    <property type="match status" value="1"/>
</dbReference>
<dbReference type="SMART" id="SM00060">
    <property type="entry name" value="FN3"/>
    <property type="match status" value="1"/>
</dbReference>
<dbReference type="Pfam" id="PF18962">
    <property type="entry name" value="Por_Secre_tail"/>
    <property type="match status" value="1"/>
</dbReference>
<dbReference type="Pfam" id="PF07705">
    <property type="entry name" value="CARDB"/>
    <property type="match status" value="1"/>
</dbReference>
<dbReference type="RefSeq" id="WP_190928216.1">
    <property type="nucleotide sequence ID" value="NZ_JACXAC010000007.1"/>
</dbReference>
<feature type="domain" description="Fibronectin type-III" evidence="2">
    <location>
        <begin position="713"/>
        <end position="802"/>
    </location>
</feature>
<dbReference type="EMBL" id="JACXAC010000007">
    <property type="protein sequence ID" value="MBD2724425.1"/>
    <property type="molecule type" value="Genomic_DNA"/>
</dbReference>
<dbReference type="InterPro" id="IPR056600">
    <property type="entry name" value="GBD_T9SS_assoc"/>
</dbReference>
<keyword evidence="4" id="KW-1185">Reference proteome</keyword>
<organism evidence="3 4">
    <name type="scientific">Hymenobacter armeniacus</name>
    <dbReference type="NCBI Taxonomy" id="2771358"/>
    <lineage>
        <taxon>Bacteria</taxon>
        <taxon>Pseudomonadati</taxon>
        <taxon>Bacteroidota</taxon>
        <taxon>Cytophagia</taxon>
        <taxon>Cytophagales</taxon>
        <taxon>Hymenobacteraceae</taxon>
        <taxon>Hymenobacter</taxon>
    </lineage>
</organism>
<accession>A0ABR8JWT3</accession>
<feature type="chain" id="PRO_5045243218" evidence="1">
    <location>
        <begin position="31"/>
        <end position="1081"/>
    </location>
</feature>
<dbReference type="NCBIfam" id="TIGR04183">
    <property type="entry name" value="Por_Secre_tail"/>
    <property type="match status" value="1"/>
</dbReference>
<dbReference type="InterPro" id="IPR011635">
    <property type="entry name" value="CARDB"/>
</dbReference>
<protein>
    <submittedName>
        <fullName evidence="3">T9SS type A sorting domain-containing protein</fullName>
    </submittedName>
</protein>